<evidence type="ECO:0000259" key="3">
    <source>
        <dbReference type="SMART" id="SM00912"/>
    </source>
</evidence>
<organism evidence="4 5">
    <name type="scientific">Phormidesmis priestleyi Ana</name>
    <dbReference type="NCBI Taxonomy" id="1666911"/>
    <lineage>
        <taxon>Bacteria</taxon>
        <taxon>Bacillati</taxon>
        <taxon>Cyanobacteriota</taxon>
        <taxon>Cyanophyceae</taxon>
        <taxon>Leptolyngbyales</taxon>
        <taxon>Leptolyngbyaceae</taxon>
        <taxon>Phormidesmis</taxon>
    </lineage>
</organism>
<feature type="domain" description="Filamentous haemagglutinin FhaB/tRNA nuclease CdiA-like TPS" evidence="3">
    <location>
        <begin position="36"/>
        <end position="150"/>
    </location>
</feature>
<feature type="region of interest" description="Disordered" evidence="1">
    <location>
        <begin position="807"/>
        <end position="971"/>
    </location>
</feature>
<dbReference type="Pfam" id="PF12770">
    <property type="entry name" value="CHAT"/>
    <property type="match status" value="1"/>
</dbReference>
<dbReference type="Proteomes" id="UP000050465">
    <property type="component" value="Unassembled WGS sequence"/>
</dbReference>
<sequence>MKPTSSTSQYLLPFWILLPLFSVVMLASNASAQVISAEDEVGTIVTTSGDRMDISGGQLSSDQTNLFQSFEQFTLDAGQTANFMTNAATQNIISRVTGGNASILNGELQVSGSDANLYLMNPAGVLLGPNAQLNLSGGFTATTATGIGFSGDQFNLFGNSNYSILNGVPSTFYFDRLKAGAVVNTGDLSVSDGESITLIGGSVVNTGRLNAPAGTVTLAAVEGENLVKISQGDQLLSLEVEAIDRDAIPSQITAKSIGEMLTGSGLTQATAMMIEPDGSVMLSGTRVSEGGGSAIASGFISTSGTRGGNINVLGSNQVTLQNSILSAESDNDGGLIRIGGDYRGQGDIINTTQTSIDSTSRLLANSLSNGDGGNIFVWAEDATTVYGNVQARGGQLSGDGGFVEISGKNQLTLRGSVDLSAPKGKLGNLLLDPQNIVITDGTAPPNNESNTYFSSRDIEDLSTSANIELSATGNIIIENLSDNSLRFQQGRSITFVADSDLDGEGRFEMLDKNDEIEANRGDINIFAAGIMAGRLATNTISLDGESAGNITLVSSQGVTARNLSANASSLLNNSGNGGNVTIEAQNGDILVEEIIRTWSYALFNNASDGGDVNLSASGGITVQDIVTFSDVGFNNPGNSGRVSLIANDDVKTGDINTQAWFRRDYRGNGGSVTITSANGGIETEGISTPNGSVILTAADSIEVDFIDARDRINSQEPTFINITTQDLFKATDVIGTTGASLSTAGTNDGLITITYNSENTPFTVGESTSNGTVGNIESSTNTLSSGSFIDDYIAGNISLINLFDSSEGNSSGTGSEGNSSGTGSEGNSSGTGSEGNSSGTGSEGNSSGTGSEGNSSGTGSEGNSSGTGSEGSSSGTGSEGSSSGTGSEGNSSGTGSEGNSSGTGSEGNSSGTGSEGNSSGTGSEGNSSGIGSEDNLSVIGSEGNSSGTGSEGKIEGSSPETSATPGMEPLVVPAETPNELEETDLTASINDNVVLALLRPNARGPQESSSKENLLDQRQTLTTPEIEESFEVFEQVETELDETYRQHLGIPNDDFQNLVTVGTLQRSLAQTENATGLKPAFVYVYFVPSAETENPSEHPNDELEIMVVTADGVAMRQRQWGVTRSQLTAASHQLRQQVTSQFSSARQYLPPAQQLYNWIMAPIVQTLSNSNISSLGFVMDVGLRTLPIAALHSGDRYLIEDYSLGLLPSFSLTNFSELGESSRPQTAFEPMQVLAMGASRFENQPSLPAVEAELRIVANKQAQNNRDIAQPNLSLTASSNHPSNGELHSQAFLNEDFVLANIQTQLENPDYDILHLATHATFESNSAENSYIQLWNDKLKINEIDQLKLNKSSIRLIVLSACNTALGSPASEYGFAGLAVSAGTRTALASLWPVSDEGTLGFMSQFYHYLEYSPAQVEALRQAQLRMIEGKLEIVNGTIYKAGNEVLAVLPELKESGQWDFSHPFYWSAFTMIGNPW</sequence>
<dbReference type="NCBIfam" id="TIGR01901">
    <property type="entry name" value="adhes_NPXG"/>
    <property type="match status" value="1"/>
</dbReference>
<dbReference type="InterPro" id="IPR024983">
    <property type="entry name" value="CHAT_dom"/>
</dbReference>
<evidence type="ECO:0000313" key="4">
    <source>
        <dbReference type="EMBL" id="KPQ35546.1"/>
    </source>
</evidence>
<gene>
    <name evidence="4" type="ORF">HLUCCA11_09860</name>
</gene>
<dbReference type="STRING" id="1666911.HLUCCA11_09860"/>
<feature type="chain" id="PRO_5006028084" description="Filamentous haemagglutinin FhaB/tRNA nuclease CdiA-like TPS domain-containing protein" evidence="2">
    <location>
        <begin position="33"/>
        <end position="1477"/>
    </location>
</feature>
<feature type="compositionally biased region" description="Low complexity" evidence="1">
    <location>
        <begin position="807"/>
        <end position="933"/>
    </location>
</feature>
<dbReference type="SMART" id="SM00912">
    <property type="entry name" value="Haemagg_act"/>
    <property type="match status" value="1"/>
</dbReference>
<dbReference type="Gene3D" id="2.160.20.10">
    <property type="entry name" value="Single-stranded right-handed beta-helix, Pectin lyase-like"/>
    <property type="match status" value="2"/>
</dbReference>
<name>A0A0N8KN49_9CYAN</name>
<feature type="signal peptide" evidence="2">
    <location>
        <begin position="1"/>
        <end position="32"/>
    </location>
</feature>
<dbReference type="InterPro" id="IPR012334">
    <property type="entry name" value="Pectin_lyas_fold"/>
</dbReference>
<evidence type="ECO:0000256" key="1">
    <source>
        <dbReference type="SAM" id="MobiDB-lite"/>
    </source>
</evidence>
<comment type="caution">
    <text evidence="4">The sequence shown here is derived from an EMBL/GenBank/DDBJ whole genome shotgun (WGS) entry which is preliminary data.</text>
</comment>
<evidence type="ECO:0000313" key="5">
    <source>
        <dbReference type="Proteomes" id="UP000050465"/>
    </source>
</evidence>
<reference evidence="4 5" key="1">
    <citation type="submission" date="2015-09" db="EMBL/GenBank/DDBJ databases">
        <title>Identification and resolution of microdiversity through metagenomic sequencing of parallel consortia.</title>
        <authorList>
            <person name="Nelson W.C."/>
            <person name="Romine M.F."/>
            <person name="Lindemann S.R."/>
        </authorList>
    </citation>
    <scope>NUCLEOTIDE SEQUENCE [LARGE SCALE GENOMIC DNA]</scope>
    <source>
        <strain evidence="4">Ana</strain>
    </source>
</reference>
<dbReference type="InterPro" id="IPR011050">
    <property type="entry name" value="Pectin_lyase_fold/virulence"/>
</dbReference>
<accession>A0A0N8KN49</accession>
<dbReference type="EMBL" id="LJZR01000011">
    <property type="protein sequence ID" value="KPQ35546.1"/>
    <property type="molecule type" value="Genomic_DNA"/>
</dbReference>
<protein>
    <recommendedName>
        <fullName evidence="3">Filamentous haemagglutinin FhaB/tRNA nuclease CdiA-like TPS domain-containing protein</fullName>
    </recommendedName>
</protein>
<evidence type="ECO:0000256" key="2">
    <source>
        <dbReference type="SAM" id="SignalP"/>
    </source>
</evidence>
<dbReference type="PATRIC" id="fig|1666911.3.peg.5294"/>
<proteinExistence type="predicted"/>
<dbReference type="InterPro" id="IPR008638">
    <property type="entry name" value="FhaB/CdiA-like_TPS"/>
</dbReference>
<keyword evidence="2" id="KW-0732">Signal</keyword>
<dbReference type="SUPFAM" id="SSF51126">
    <property type="entry name" value="Pectin lyase-like"/>
    <property type="match status" value="1"/>
</dbReference>
<dbReference type="Pfam" id="PF05860">
    <property type="entry name" value="TPS"/>
    <property type="match status" value="1"/>
</dbReference>